<dbReference type="InterPro" id="IPR051318">
    <property type="entry name" value="Fe-S_L-Ser"/>
</dbReference>
<evidence type="ECO:0000256" key="3">
    <source>
        <dbReference type="ARBA" id="ARBA00008636"/>
    </source>
</evidence>
<dbReference type="InterPro" id="IPR005130">
    <property type="entry name" value="Ser_deHydtase-like_asu"/>
</dbReference>
<proteinExistence type="inferred from homology"/>
<dbReference type="InterPro" id="IPR005131">
    <property type="entry name" value="Ser_deHydtase_bsu"/>
</dbReference>
<evidence type="ECO:0000256" key="11">
    <source>
        <dbReference type="ARBA" id="ARBA00049406"/>
    </source>
</evidence>
<evidence type="ECO:0000256" key="2">
    <source>
        <dbReference type="ARBA" id="ARBA00004742"/>
    </source>
</evidence>
<dbReference type="Pfam" id="PF03313">
    <property type="entry name" value="SDH_alpha"/>
    <property type="match status" value="1"/>
</dbReference>
<dbReference type="OrthoDB" id="9805537at2"/>
<dbReference type="EMBL" id="FMYP01000022">
    <property type="protein sequence ID" value="SDC23098.1"/>
    <property type="molecule type" value="Genomic_DNA"/>
</dbReference>
<dbReference type="GO" id="GO:0003941">
    <property type="term" value="F:L-serine ammonia-lyase activity"/>
    <property type="evidence" value="ECO:0007669"/>
    <property type="project" value="UniProtKB-EC"/>
</dbReference>
<feature type="domain" description="Serine dehydratase beta chain" evidence="13">
    <location>
        <begin position="3"/>
        <end position="60"/>
    </location>
</feature>
<keyword evidence="5" id="KW-0312">Gluconeogenesis</keyword>
<comment type="catalytic activity">
    <reaction evidence="11">
        <text>L-serine = pyruvate + NH4(+)</text>
        <dbReference type="Rhea" id="RHEA:19169"/>
        <dbReference type="ChEBI" id="CHEBI:15361"/>
        <dbReference type="ChEBI" id="CHEBI:28938"/>
        <dbReference type="ChEBI" id="CHEBI:33384"/>
        <dbReference type="EC" id="4.3.1.17"/>
    </reaction>
</comment>
<dbReference type="Pfam" id="PF03315">
    <property type="entry name" value="SDH_beta"/>
    <property type="match status" value="1"/>
</dbReference>
<dbReference type="PANTHER" id="PTHR30182">
    <property type="entry name" value="L-SERINE DEHYDRATASE"/>
    <property type="match status" value="1"/>
</dbReference>
<evidence type="ECO:0000256" key="5">
    <source>
        <dbReference type="ARBA" id="ARBA00022432"/>
    </source>
</evidence>
<dbReference type="AlphaFoldDB" id="A0A1G6JWR4"/>
<reference evidence="14 15" key="1">
    <citation type="submission" date="2016-09" db="EMBL/GenBank/DDBJ databases">
        <authorList>
            <person name="Capua I."/>
            <person name="De Benedictis P."/>
            <person name="Joannis T."/>
            <person name="Lombin L.H."/>
            <person name="Cattoli G."/>
        </authorList>
    </citation>
    <scope>NUCLEOTIDE SEQUENCE [LARGE SCALE GENOMIC DNA]</scope>
    <source>
        <strain evidence="14 15">A7P-90m</strain>
    </source>
</reference>
<dbReference type="PANTHER" id="PTHR30182:SF1">
    <property type="entry name" value="L-SERINE DEHYDRATASE 1"/>
    <property type="match status" value="1"/>
</dbReference>
<keyword evidence="6" id="KW-0004">4Fe-4S</keyword>
<evidence type="ECO:0000256" key="4">
    <source>
        <dbReference type="ARBA" id="ARBA00012093"/>
    </source>
</evidence>
<dbReference type="GO" id="GO:0006094">
    <property type="term" value="P:gluconeogenesis"/>
    <property type="evidence" value="ECO:0007669"/>
    <property type="project" value="UniProtKB-KW"/>
</dbReference>
<dbReference type="Proteomes" id="UP000199452">
    <property type="component" value="Unassembled WGS sequence"/>
</dbReference>
<evidence type="ECO:0000259" key="12">
    <source>
        <dbReference type="Pfam" id="PF03313"/>
    </source>
</evidence>
<feature type="domain" description="Serine dehydratase-like alpha subunit" evidence="12">
    <location>
        <begin position="151"/>
        <end position="394"/>
    </location>
</feature>
<dbReference type="GO" id="GO:0051539">
    <property type="term" value="F:4 iron, 4 sulfur cluster binding"/>
    <property type="evidence" value="ECO:0007669"/>
    <property type="project" value="UniProtKB-KW"/>
</dbReference>
<evidence type="ECO:0000256" key="8">
    <source>
        <dbReference type="ARBA" id="ARBA00023004"/>
    </source>
</evidence>
<evidence type="ECO:0000259" key="13">
    <source>
        <dbReference type="Pfam" id="PF03315"/>
    </source>
</evidence>
<dbReference type="InterPro" id="IPR029009">
    <property type="entry name" value="ASB_dom_sf"/>
</dbReference>
<keyword evidence="10" id="KW-0456">Lyase</keyword>
<evidence type="ECO:0000256" key="10">
    <source>
        <dbReference type="ARBA" id="ARBA00023239"/>
    </source>
</evidence>
<dbReference type="SUPFAM" id="SSF143548">
    <property type="entry name" value="Serine metabolism enzymes domain"/>
    <property type="match status" value="1"/>
</dbReference>
<dbReference type="STRING" id="1640674.SAMN05216323_10225"/>
<dbReference type="GO" id="GO:0046872">
    <property type="term" value="F:metal ion binding"/>
    <property type="evidence" value="ECO:0007669"/>
    <property type="project" value="UniProtKB-KW"/>
</dbReference>
<evidence type="ECO:0000256" key="9">
    <source>
        <dbReference type="ARBA" id="ARBA00023014"/>
    </source>
</evidence>
<comment type="similarity">
    <text evidence="3">Belongs to the iron-sulfur dependent L-serine dehydratase family.</text>
</comment>
<evidence type="ECO:0000313" key="14">
    <source>
        <dbReference type="EMBL" id="SDC23098.1"/>
    </source>
</evidence>
<keyword evidence="9" id="KW-0411">Iron-sulfur</keyword>
<comment type="pathway">
    <text evidence="2">Carbohydrate biosynthesis; gluconeogenesis.</text>
</comment>
<keyword evidence="15" id="KW-1185">Reference proteome</keyword>
<organism evidence="14 15">
    <name type="scientific">Williamwhitmania taraxaci</name>
    <dbReference type="NCBI Taxonomy" id="1640674"/>
    <lineage>
        <taxon>Bacteria</taxon>
        <taxon>Pseudomonadati</taxon>
        <taxon>Bacteroidota</taxon>
        <taxon>Bacteroidia</taxon>
        <taxon>Bacteroidales</taxon>
        <taxon>Williamwhitmaniaceae</taxon>
        <taxon>Williamwhitmania</taxon>
    </lineage>
</organism>
<accession>A0A1G6JWR4</accession>
<protein>
    <recommendedName>
        <fullName evidence="4">L-serine ammonia-lyase</fullName>
        <ecNumber evidence="4">4.3.1.17</ecNumber>
    </recommendedName>
</protein>
<keyword evidence="8" id="KW-0408">Iron</keyword>
<evidence type="ECO:0000256" key="6">
    <source>
        <dbReference type="ARBA" id="ARBA00022485"/>
    </source>
</evidence>
<dbReference type="Gene3D" id="3.30.1330.90">
    <property type="entry name" value="D-3-phosphoglycerate dehydrogenase, domain 3"/>
    <property type="match status" value="1"/>
</dbReference>
<evidence type="ECO:0000313" key="15">
    <source>
        <dbReference type="Proteomes" id="UP000199452"/>
    </source>
</evidence>
<sequence>MQSIKTIFKVGFGPSSSHTIGPCRAAEIFSDKHPNAASYRITLYGSLAATGIGHGTDTALHKYFGDRKLEVVWMPEFDHPAHPNAMLIESLDAQAAVTGSWEVFSIGGGDLRDANGIVGTKETYPLSNMTDILKWCKKEGRTFWEYVETYEDPDIWEYLADIWKVMQKSIKDGLDNEGVLPGPIKLQRKASSSFAKAVASHNPQRSIGLLFSYALAVSEENASGNTIAISPTCGAAGVLPSVLYYAATTHEHVTEKKILRALATAGLVGNIVKTNASISGAEVGCQGEIGTGCSMAAAAFTQLLGGTTKQIEYAAEMGFEHNLGLTCDPVLGYVQIPCIERNAVAAGKAWQCATYALYSDGGHKISFDQVVETMAQTGKDLQSAYRETGYGGLAKNWESFK</sequence>
<dbReference type="RefSeq" id="WP_092437501.1">
    <property type="nucleotide sequence ID" value="NZ_FMYP01000022.1"/>
</dbReference>
<comment type="cofactor">
    <cofactor evidence="1">
        <name>[4Fe-4S] cluster</name>
        <dbReference type="ChEBI" id="CHEBI:49883"/>
    </cofactor>
</comment>
<gene>
    <name evidence="14" type="ORF">SAMN05216323_10225</name>
</gene>
<keyword evidence="7" id="KW-0479">Metal-binding</keyword>
<evidence type="ECO:0000256" key="7">
    <source>
        <dbReference type="ARBA" id="ARBA00022723"/>
    </source>
</evidence>
<evidence type="ECO:0000256" key="1">
    <source>
        <dbReference type="ARBA" id="ARBA00001966"/>
    </source>
</evidence>
<name>A0A1G6JWR4_9BACT</name>
<dbReference type="EC" id="4.3.1.17" evidence="4"/>